<evidence type="ECO:0000313" key="5">
    <source>
        <dbReference type="Proteomes" id="UP001108027"/>
    </source>
</evidence>
<dbReference type="PANTHER" id="PTHR43391">
    <property type="entry name" value="RETINOL DEHYDROGENASE-RELATED"/>
    <property type="match status" value="1"/>
</dbReference>
<dbReference type="InterPro" id="IPR020904">
    <property type="entry name" value="Sc_DH/Rdtase_CS"/>
</dbReference>
<dbReference type="EMBL" id="JAJGNA010000028">
    <property type="protein sequence ID" value="MCC4310084.1"/>
    <property type="molecule type" value="Genomic_DNA"/>
</dbReference>
<keyword evidence="2" id="KW-0560">Oxidoreductase</keyword>
<dbReference type="SUPFAM" id="SSF51735">
    <property type="entry name" value="NAD(P)-binding Rossmann-fold domains"/>
    <property type="match status" value="1"/>
</dbReference>
<proteinExistence type="inferred from homology"/>
<dbReference type="GeneID" id="99767759"/>
<reference evidence="4" key="1">
    <citation type="submission" date="2021-10" db="EMBL/GenBank/DDBJ databases">
        <title>The diversity and Nitrogen Metabolism of Culturable Nitrate-Utilizing Bacteria Within the Oxygen Minimum Zone of the Changjiang (Yangtze River)Estuary.</title>
        <authorList>
            <person name="Zhang D."/>
            <person name="Zheng J."/>
            <person name="Liu S."/>
            <person name="He W."/>
        </authorList>
    </citation>
    <scope>NUCLEOTIDE SEQUENCE</scope>
    <source>
        <strain evidence="4">FXH-223</strain>
    </source>
</reference>
<dbReference type="InterPro" id="IPR002347">
    <property type="entry name" value="SDR_fam"/>
</dbReference>
<evidence type="ECO:0000256" key="1">
    <source>
        <dbReference type="ARBA" id="ARBA00006484"/>
    </source>
</evidence>
<dbReference type="PRINTS" id="PR00080">
    <property type="entry name" value="SDRFAMILY"/>
</dbReference>
<dbReference type="GO" id="GO:0016491">
    <property type="term" value="F:oxidoreductase activity"/>
    <property type="evidence" value="ECO:0007669"/>
    <property type="project" value="UniProtKB-KW"/>
</dbReference>
<gene>
    <name evidence="4" type="ORF">LL252_16030</name>
</gene>
<dbReference type="AlphaFoldDB" id="A0A9Q3UR67"/>
<dbReference type="PRINTS" id="PR00081">
    <property type="entry name" value="GDHRDH"/>
</dbReference>
<keyword evidence="5" id="KW-1185">Reference proteome</keyword>
<dbReference type="InterPro" id="IPR036291">
    <property type="entry name" value="NAD(P)-bd_dom_sf"/>
</dbReference>
<dbReference type="Gene3D" id="3.40.50.720">
    <property type="entry name" value="NAD(P)-binding Rossmann-like Domain"/>
    <property type="match status" value="1"/>
</dbReference>
<dbReference type="PROSITE" id="PS00061">
    <property type="entry name" value="ADH_SHORT"/>
    <property type="match status" value="1"/>
</dbReference>
<dbReference type="PANTHER" id="PTHR43391:SF12">
    <property type="entry name" value="OXIDOREDUCTASE EPHD-RELATED"/>
    <property type="match status" value="1"/>
</dbReference>
<dbReference type="RefSeq" id="WP_116028213.1">
    <property type="nucleotide sequence ID" value="NZ_ARXL01000013.1"/>
</dbReference>
<name>A0A9Q3UR67_9GAMM</name>
<protein>
    <submittedName>
        <fullName evidence="4">SDR family NAD(P)-dependent oxidoreductase</fullName>
    </submittedName>
</protein>
<organism evidence="4 5">
    <name type="scientific">Alloalcanivorax marinus</name>
    <dbReference type="NCBI Taxonomy" id="1177169"/>
    <lineage>
        <taxon>Bacteria</taxon>
        <taxon>Pseudomonadati</taxon>
        <taxon>Pseudomonadota</taxon>
        <taxon>Gammaproteobacteria</taxon>
        <taxon>Oceanospirillales</taxon>
        <taxon>Alcanivoracaceae</taxon>
        <taxon>Alloalcanivorax</taxon>
    </lineage>
</organism>
<evidence type="ECO:0000256" key="3">
    <source>
        <dbReference type="RuleBase" id="RU000363"/>
    </source>
</evidence>
<dbReference type="Proteomes" id="UP001108027">
    <property type="component" value="Unassembled WGS sequence"/>
</dbReference>
<accession>A0A9Q3UR67</accession>
<dbReference type="CDD" id="cd05233">
    <property type="entry name" value="SDR_c"/>
    <property type="match status" value="1"/>
</dbReference>
<comment type="caution">
    <text evidence="4">The sequence shown here is derived from an EMBL/GenBank/DDBJ whole genome shotgun (WGS) entry which is preliminary data.</text>
</comment>
<dbReference type="Pfam" id="PF00106">
    <property type="entry name" value="adh_short"/>
    <property type="match status" value="1"/>
</dbReference>
<evidence type="ECO:0000256" key="2">
    <source>
        <dbReference type="ARBA" id="ARBA00023002"/>
    </source>
</evidence>
<comment type="similarity">
    <text evidence="1 3">Belongs to the short-chain dehydrogenases/reductases (SDR) family.</text>
</comment>
<sequence length="279" mass="29870">MSGAKRKTLKPSEGAAALVTGAGSGIGRSFAYEIVRRGGSVICADIDRQRAEQTASILSELGEGRAVAYRCDVGSEKQMATLADKAESLLGRPMTLVVNNAGVGVGGRIGEVPLGDWRWCLKVNLWGVIHGCHFFAPKLRALGYGGIVNVASAAGFGAAPEMSAYNVTKSAVLSLSETLAAELTGTGVHVSALCPTVVPTNILDKARLPEHRGDFAHAAMRKWTFATSDQVARRTLDALDRKQLYVVPQFDGRFMWRFKRYAPRLYARALGEAYRLAGG</sequence>
<evidence type="ECO:0000313" key="4">
    <source>
        <dbReference type="EMBL" id="MCC4310084.1"/>
    </source>
</evidence>